<evidence type="ECO:0000256" key="1">
    <source>
        <dbReference type="ARBA" id="ARBA00023157"/>
    </source>
</evidence>
<protein>
    <recommendedName>
        <fullName evidence="2">Peptidase S1 domain-containing protein</fullName>
    </recommendedName>
</protein>
<dbReference type="Gene3D" id="2.40.10.10">
    <property type="entry name" value="Trypsin-like serine proteases"/>
    <property type="match status" value="1"/>
</dbReference>
<dbReference type="EMBL" id="JARKIK010000075">
    <property type="protein sequence ID" value="KAK8727629.1"/>
    <property type="molecule type" value="Genomic_DNA"/>
</dbReference>
<dbReference type="SUPFAM" id="SSF50494">
    <property type="entry name" value="Trypsin-like serine proteases"/>
    <property type="match status" value="1"/>
</dbReference>
<dbReference type="Proteomes" id="UP001445076">
    <property type="component" value="Unassembled WGS sequence"/>
</dbReference>
<dbReference type="PROSITE" id="PS50240">
    <property type="entry name" value="TRYPSIN_DOM"/>
    <property type="match status" value="1"/>
</dbReference>
<feature type="domain" description="Peptidase S1" evidence="2">
    <location>
        <begin position="55"/>
        <end position="312"/>
    </location>
</feature>
<evidence type="ECO:0000313" key="3">
    <source>
        <dbReference type="EMBL" id="KAK8727629.1"/>
    </source>
</evidence>
<dbReference type="AlphaFoldDB" id="A0AAW0WIV8"/>
<keyword evidence="4" id="KW-1185">Reference proteome</keyword>
<organism evidence="3 4">
    <name type="scientific">Cherax quadricarinatus</name>
    <name type="common">Australian red claw crayfish</name>
    <dbReference type="NCBI Taxonomy" id="27406"/>
    <lineage>
        <taxon>Eukaryota</taxon>
        <taxon>Metazoa</taxon>
        <taxon>Ecdysozoa</taxon>
        <taxon>Arthropoda</taxon>
        <taxon>Crustacea</taxon>
        <taxon>Multicrustacea</taxon>
        <taxon>Malacostraca</taxon>
        <taxon>Eumalacostraca</taxon>
        <taxon>Eucarida</taxon>
        <taxon>Decapoda</taxon>
        <taxon>Pleocyemata</taxon>
        <taxon>Astacidea</taxon>
        <taxon>Parastacoidea</taxon>
        <taxon>Parastacidae</taxon>
        <taxon>Cherax</taxon>
    </lineage>
</organism>
<name>A0AAW0WIV8_CHEQU</name>
<sequence>MPDVVGGEGAVVSDDAEYDYYSHFPDHHLLQPVNQNICGFKGLRNYDPQPSSSRILGGLIATTVEWCWVAAIMERRQGGHKYVCSGALVEANLVISTATCLRRLDTRHLSRYLVVLGDSNLREDLPYGIQFHSLAEVDTHPDYLTSGGAHANDIGVVRLQGQATLSDNVCLVCMAQQDAVFPSHTCTVTGYGVGHIPLNMITDVRDVVPSDGVLRQLSVPLLKKGECRTALQNITGSAILATSDSFLCAGGLHQSSACYSTLDGGSPLACEAGGRWFVAGLVSWSKDCTQPGTPNVYTRVSSYTSWLQATYLRMLGFLTPTTFSSKQRWMHQHLHNINKEFA</sequence>
<evidence type="ECO:0000259" key="2">
    <source>
        <dbReference type="PROSITE" id="PS50240"/>
    </source>
</evidence>
<comment type="caution">
    <text evidence="3">The sequence shown here is derived from an EMBL/GenBank/DDBJ whole genome shotgun (WGS) entry which is preliminary data.</text>
</comment>
<dbReference type="InterPro" id="IPR001254">
    <property type="entry name" value="Trypsin_dom"/>
</dbReference>
<dbReference type="InterPro" id="IPR043504">
    <property type="entry name" value="Peptidase_S1_PA_chymotrypsin"/>
</dbReference>
<gene>
    <name evidence="3" type="ORF">OTU49_009659</name>
</gene>
<dbReference type="SMART" id="SM00020">
    <property type="entry name" value="Tryp_SPc"/>
    <property type="match status" value="1"/>
</dbReference>
<dbReference type="InterPro" id="IPR009003">
    <property type="entry name" value="Peptidase_S1_PA"/>
</dbReference>
<dbReference type="Pfam" id="PF00089">
    <property type="entry name" value="Trypsin"/>
    <property type="match status" value="1"/>
</dbReference>
<dbReference type="CDD" id="cd00190">
    <property type="entry name" value="Tryp_SPc"/>
    <property type="match status" value="1"/>
</dbReference>
<keyword evidence="1" id="KW-1015">Disulfide bond</keyword>
<proteinExistence type="predicted"/>
<evidence type="ECO:0000313" key="4">
    <source>
        <dbReference type="Proteomes" id="UP001445076"/>
    </source>
</evidence>
<dbReference type="PANTHER" id="PTHR24253">
    <property type="entry name" value="TRANSMEMBRANE PROTEASE SERINE"/>
    <property type="match status" value="1"/>
</dbReference>
<reference evidence="3 4" key="1">
    <citation type="journal article" date="2024" name="BMC Genomics">
        <title>Genome assembly of redclaw crayfish (Cherax quadricarinatus) provides insights into its immune adaptation and hypoxia tolerance.</title>
        <authorList>
            <person name="Liu Z."/>
            <person name="Zheng J."/>
            <person name="Li H."/>
            <person name="Fang K."/>
            <person name="Wang S."/>
            <person name="He J."/>
            <person name="Zhou D."/>
            <person name="Weng S."/>
            <person name="Chi M."/>
            <person name="Gu Z."/>
            <person name="He J."/>
            <person name="Li F."/>
            <person name="Wang M."/>
        </authorList>
    </citation>
    <scope>NUCLEOTIDE SEQUENCE [LARGE SCALE GENOMIC DNA]</scope>
    <source>
        <strain evidence="3">ZL_2023a</strain>
    </source>
</reference>
<accession>A0AAW0WIV8</accession>
<dbReference type="GO" id="GO:0004252">
    <property type="term" value="F:serine-type endopeptidase activity"/>
    <property type="evidence" value="ECO:0007669"/>
    <property type="project" value="InterPro"/>
</dbReference>
<dbReference type="GO" id="GO:0006508">
    <property type="term" value="P:proteolysis"/>
    <property type="evidence" value="ECO:0007669"/>
    <property type="project" value="InterPro"/>
</dbReference>